<gene>
    <name evidence="1" type="ORF">PQR63_14990</name>
</gene>
<dbReference type="Proteomes" id="UP001629214">
    <property type="component" value="Unassembled WGS sequence"/>
</dbReference>
<keyword evidence="2" id="KW-1185">Reference proteome</keyword>
<name>A0ABW8ZCU6_9BURK</name>
<organism evidence="1 2">
    <name type="scientific">Herbaspirillum rhizosphaerae</name>
    <dbReference type="NCBI Taxonomy" id="346179"/>
    <lineage>
        <taxon>Bacteria</taxon>
        <taxon>Pseudomonadati</taxon>
        <taxon>Pseudomonadota</taxon>
        <taxon>Betaproteobacteria</taxon>
        <taxon>Burkholderiales</taxon>
        <taxon>Oxalobacteraceae</taxon>
        <taxon>Herbaspirillum</taxon>
    </lineage>
</organism>
<dbReference type="Pfam" id="PF19636">
    <property type="entry name" value="DUF6139"/>
    <property type="match status" value="1"/>
</dbReference>
<evidence type="ECO:0000313" key="1">
    <source>
        <dbReference type="EMBL" id="MFL9879704.1"/>
    </source>
</evidence>
<sequence length="83" mass="9545">MKVDVYKRSEDSNLCSYLVVPTEKPLPQEVASTDWLVHELNVDFERDGKKHFTLNPEDAFHQIGEKGYAISHLDDRTTDTDAH</sequence>
<reference evidence="1 2" key="1">
    <citation type="journal article" date="2024" name="Chem. Sci.">
        <title>Discovery of megapolipeptins by genome mining of a Burkholderiales bacteria collection.</title>
        <authorList>
            <person name="Paulo B.S."/>
            <person name="Recchia M.J.J."/>
            <person name="Lee S."/>
            <person name="Fergusson C.H."/>
            <person name="Romanowski S.B."/>
            <person name="Hernandez A."/>
            <person name="Krull N."/>
            <person name="Liu D.Y."/>
            <person name="Cavanagh H."/>
            <person name="Bos A."/>
            <person name="Gray C.A."/>
            <person name="Murphy B.T."/>
            <person name="Linington R.G."/>
            <person name="Eustaquio A.S."/>
        </authorList>
    </citation>
    <scope>NUCLEOTIDE SEQUENCE [LARGE SCALE GENOMIC DNA]</scope>
    <source>
        <strain evidence="1 2">RL21-008-BIB-B</strain>
    </source>
</reference>
<dbReference type="InterPro" id="IPR046137">
    <property type="entry name" value="DUF6139"/>
</dbReference>
<evidence type="ECO:0000313" key="2">
    <source>
        <dbReference type="Proteomes" id="UP001629214"/>
    </source>
</evidence>
<accession>A0ABW8ZCU6</accession>
<protein>
    <submittedName>
        <fullName evidence="1">DUF6139 family protein</fullName>
    </submittedName>
</protein>
<dbReference type="EMBL" id="JAQQFR010000009">
    <property type="protein sequence ID" value="MFL9879704.1"/>
    <property type="molecule type" value="Genomic_DNA"/>
</dbReference>
<comment type="caution">
    <text evidence="1">The sequence shown here is derived from an EMBL/GenBank/DDBJ whole genome shotgun (WGS) entry which is preliminary data.</text>
</comment>
<proteinExistence type="predicted"/>